<feature type="domain" description="Cytochrome c" evidence="8">
    <location>
        <begin position="237"/>
        <end position="374"/>
    </location>
</feature>
<keyword evidence="5" id="KW-0560">Oxidoreductase</keyword>
<dbReference type="PROSITE" id="PS51007">
    <property type="entry name" value="CYTC"/>
    <property type="match status" value="1"/>
</dbReference>
<keyword evidence="3 7" id="KW-0479">Metal-binding</keyword>
<evidence type="ECO:0000256" key="5">
    <source>
        <dbReference type="ARBA" id="ARBA00023002"/>
    </source>
</evidence>
<protein>
    <recommendedName>
        <fullName evidence="8">Cytochrome c domain-containing protein</fullName>
    </recommendedName>
</protein>
<dbReference type="SUPFAM" id="SSF46626">
    <property type="entry name" value="Cytochrome c"/>
    <property type="match status" value="2"/>
</dbReference>
<keyword evidence="2 7" id="KW-0349">Heme</keyword>
<name>A0A0M8MEQ2_9FLAO</name>
<dbReference type="InterPro" id="IPR036909">
    <property type="entry name" value="Cyt_c-like_dom_sf"/>
</dbReference>
<organism evidence="9 10">
    <name type="scientific">Flavobacterium akiainvivens</name>
    <dbReference type="NCBI Taxonomy" id="1202724"/>
    <lineage>
        <taxon>Bacteria</taxon>
        <taxon>Pseudomonadati</taxon>
        <taxon>Bacteroidota</taxon>
        <taxon>Flavobacteriia</taxon>
        <taxon>Flavobacteriales</taxon>
        <taxon>Flavobacteriaceae</taxon>
        <taxon>Flavobacterium</taxon>
    </lineage>
</organism>
<evidence type="ECO:0000313" key="10">
    <source>
        <dbReference type="Proteomes" id="UP000037755"/>
    </source>
</evidence>
<comment type="caution">
    <text evidence="9">The sequence shown here is derived from an EMBL/GenBank/DDBJ whole genome shotgun (WGS) entry which is preliminary data.</text>
</comment>
<evidence type="ECO:0000259" key="8">
    <source>
        <dbReference type="PROSITE" id="PS51007"/>
    </source>
</evidence>
<dbReference type="GO" id="GO:0046872">
    <property type="term" value="F:metal ion binding"/>
    <property type="evidence" value="ECO:0007669"/>
    <property type="project" value="UniProtKB-KW"/>
</dbReference>
<dbReference type="RefSeq" id="WP_054408989.1">
    <property type="nucleotide sequence ID" value="NZ_FOYA01000005.1"/>
</dbReference>
<dbReference type="OrthoDB" id="9805202at2"/>
<evidence type="ECO:0000256" key="7">
    <source>
        <dbReference type="PROSITE-ProRule" id="PRU00433"/>
    </source>
</evidence>
<dbReference type="STRING" id="1202724.AM493_15775"/>
<dbReference type="InterPro" id="IPR004852">
    <property type="entry name" value="Di-haem_cyt_c_peroxidsae"/>
</dbReference>
<dbReference type="PANTHER" id="PTHR30600">
    <property type="entry name" value="CYTOCHROME C PEROXIDASE-RELATED"/>
    <property type="match status" value="1"/>
</dbReference>
<evidence type="ECO:0000313" key="9">
    <source>
        <dbReference type="EMBL" id="KOS07334.1"/>
    </source>
</evidence>
<dbReference type="GO" id="GO:0004130">
    <property type="term" value="F:cytochrome-c peroxidase activity"/>
    <property type="evidence" value="ECO:0007669"/>
    <property type="project" value="TreeGrafter"/>
</dbReference>
<dbReference type="Pfam" id="PF03150">
    <property type="entry name" value="CCP_MauG"/>
    <property type="match status" value="1"/>
</dbReference>
<dbReference type="PANTHER" id="PTHR30600:SF10">
    <property type="entry name" value="BLL6722 PROTEIN"/>
    <property type="match status" value="1"/>
</dbReference>
<keyword evidence="4" id="KW-0732">Signal</keyword>
<dbReference type="GO" id="GO:0030313">
    <property type="term" value="C:cell envelope"/>
    <property type="evidence" value="ECO:0007669"/>
    <property type="project" value="UniProtKB-SubCell"/>
</dbReference>
<sequence length="393" mass="44330">MLRYLWLLLPLLVSCSDEKEYTPVTESGYEYLLNLPQTPYNYSLNLPGYFTTNDNGFLPSAINGTDNTPDNNPITDYGATLGRVLFYDVNLSLNRTTACGSCHRTERAYADNGAFSTGLYGESTRRNSMTLVNSRFYKRGHFFYDERANTLEDQALLPIVDVKEMGLTLDQISLRVAAEPYYAKLFKDAFGDSHISNIRIADALSQFIRSMVTYDAKYDRGRVQVANMADDFPNFSAQENRGKFLFLKPFSEGGLACYGCHTTEAFVSPNSGPINNGLDLNTAADQGAFEHYPNNINMKGAFKIPTLRNIQLTGPYMHDGRFHTLMEVIDFYDSGVQNHPQLSPFLKDTNGQPRQLHLSQEDKVALLLFLNTLTDPAIFSDPRWTDPFINQHL</sequence>
<keyword evidence="6 7" id="KW-0408">Iron</keyword>
<comment type="subcellular location">
    <subcellularLocation>
        <location evidence="1">Cell envelope</location>
    </subcellularLocation>
</comment>
<proteinExistence type="predicted"/>
<dbReference type="Gene3D" id="1.10.760.10">
    <property type="entry name" value="Cytochrome c-like domain"/>
    <property type="match status" value="2"/>
</dbReference>
<evidence type="ECO:0000256" key="6">
    <source>
        <dbReference type="ARBA" id="ARBA00023004"/>
    </source>
</evidence>
<dbReference type="Proteomes" id="UP000037755">
    <property type="component" value="Unassembled WGS sequence"/>
</dbReference>
<dbReference type="InterPro" id="IPR051395">
    <property type="entry name" value="Cytochrome_c_Peroxidase/MauG"/>
</dbReference>
<accession>A0A0M8MEQ2</accession>
<dbReference type="PROSITE" id="PS51257">
    <property type="entry name" value="PROKAR_LIPOPROTEIN"/>
    <property type="match status" value="1"/>
</dbReference>
<evidence type="ECO:0000256" key="4">
    <source>
        <dbReference type="ARBA" id="ARBA00022729"/>
    </source>
</evidence>
<evidence type="ECO:0000256" key="3">
    <source>
        <dbReference type="ARBA" id="ARBA00022723"/>
    </source>
</evidence>
<dbReference type="PATRIC" id="fig|1202724.3.peg.3276"/>
<keyword evidence="10" id="KW-1185">Reference proteome</keyword>
<reference evidence="9 10" key="1">
    <citation type="submission" date="2015-08" db="EMBL/GenBank/DDBJ databases">
        <title>Whole genome sequence of Flavobacterium akiainvivens IK-1T, from decaying Wikstroemia oahuensis, an endemic Hawaiian shrub.</title>
        <authorList>
            <person name="Wan X."/>
            <person name="Hou S."/>
            <person name="Saito J."/>
            <person name="Donachie S."/>
        </authorList>
    </citation>
    <scope>NUCLEOTIDE SEQUENCE [LARGE SCALE GENOMIC DNA]</scope>
    <source>
        <strain evidence="9 10">IK-1</strain>
    </source>
</reference>
<evidence type="ECO:0000256" key="1">
    <source>
        <dbReference type="ARBA" id="ARBA00004196"/>
    </source>
</evidence>
<dbReference type="GO" id="GO:0009055">
    <property type="term" value="F:electron transfer activity"/>
    <property type="evidence" value="ECO:0007669"/>
    <property type="project" value="InterPro"/>
</dbReference>
<dbReference type="GO" id="GO:0020037">
    <property type="term" value="F:heme binding"/>
    <property type="evidence" value="ECO:0007669"/>
    <property type="project" value="InterPro"/>
</dbReference>
<dbReference type="InterPro" id="IPR009056">
    <property type="entry name" value="Cyt_c-like_dom"/>
</dbReference>
<dbReference type="AlphaFoldDB" id="A0A0M8MEQ2"/>
<evidence type="ECO:0000256" key="2">
    <source>
        <dbReference type="ARBA" id="ARBA00022617"/>
    </source>
</evidence>
<dbReference type="EMBL" id="LIYD01000005">
    <property type="protein sequence ID" value="KOS07334.1"/>
    <property type="molecule type" value="Genomic_DNA"/>
</dbReference>
<gene>
    <name evidence="9" type="ORF">AM493_15775</name>
</gene>